<evidence type="ECO:0000313" key="6">
    <source>
        <dbReference type="EMBL" id="TPP62947.1"/>
    </source>
</evidence>
<feature type="region of interest" description="Disordered" evidence="3">
    <location>
        <begin position="732"/>
        <end position="754"/>
    </location>
</feature>
<dbReference type="PANTHER" id="PTHR16453">
    <property type="entry name" value="WD40 DOMAIN-CONTAINING PROTEIN MIO FAMILY MEMBER"/>
    <property type="match status" value="1"/>
</dbReference>
<dbReference type="GO" id="GO:1904263">
    <property type="term" value="P:positive regulation of TORC1 signaling"/>
    <property type="evidence" value="ECO:0007669"/>
    <property type="project" value="TreeGrafter"/>
</dbReference>
<dbReference type="InterPro" id="IPR031488">
    <property type="entry name" value="Zn_ribbon_mio"/>
</dbReference>
<feature type="region of interest" description="Disordered" evidence="3">
    <location>
        <begin position="344"/>
        <end position="384"/>
    </location>
</feature>
<dbReference type="GO" id="GO:0005737">
    <property type="term" value="C:cytoplasm"/>
    <property type="evidence" value="ECO:0007669"/>
    <property type="project" value="TreeGrafter"/>
</dbReference>
<dbReference type="STRING" id="46835.A0A504YXZ6"/>
<reference evidence="6 7" key="1">
    <citation type="submission" date="2019-04" db="EMBL/GenBank/DDBJ databases">
        <title>Annotation for the trematode Fasciola gigantica.</title>
        <authorList>
            <person name="Choi Y.-J."/>
        </authorList>
    </citation>
    <scope>NUCLEOTIDE SEQUENCE [LARGE SCALE GENOMIC DNA]</scope>
    <source>
        <strain evidence="6">Uganda_cow_1</strain>
    </source>
</reference>
<feature type="compositionally biased region" description="Polar residues" evidence="3">
    <location>
        <begin position="775"/>
        <end position="792"/>
    </location>
</feature>
<feature type="domain" description="MIOS-like alpha-solenoid" evidence="5">
    <location>
        <begin position="62"/>
        <end position="267"/>
    </location>
</feature>
<comment type="caution">
    <text evidence="6">The sequence shown here is derived from an EMBL/GenBank/DDBJ whole genome shotgun (WGS) entry which is preliminary data.</text>
</comment>
<feature type="compositionally biased region" description="Polar residues" evidence="3">
    <location>
        <begin position="476"/>
        <end position="487"/>
    </location>
</feature>
<dbReference type="PANTHER" id="PTHR16453:SF9">
    <property type="entry name" value="GATOR COMPLEX PROTEIN MIOS"/>
    <property type="match status" value="1"/>
</dbReference>
<keyword evidence="7" id="KW-1185">Reference proteome</keyword>
<feature type="compositionally biased region" description="Acidic residues" evidence="3">
    <location>
        <begin position="739"/>
        <end position="750"/>
    </location>
</feature>
<keyword evidence="2" id="KW-0677">Repeat</keyword>
<organism evidence="6 7">
    <name type="scientific">Fasciola gigantica</name>
    <name type="common">Giant liver fluke</name>
    <dbReference type="NCBI Taxonomy" id="46835"/>
    <lineage>
        <taxon>Eukaryota</taxon>
        <taxon>Metazoa</taxon>
        <taxon>Spiralia</taxon>
        <taxon>Lophotrochozoa</taxon>
        <taxon>Platyhelminthes</taxon>
        <taxon>Trematoda</taxon>
        <taxon>Digenea</taxon>
        <taxon>Plagiorchiida</taxon>
        <taxon>Echinostomata</taxon>
        <taxon>Echinostomatoidea</taxon>
        <taxon>Fasciolidae</taxon>
        <taxon>Fasciola</taxon>
    </lineage>
</organism>
<evidence type="ECO:0000256" key="1">
    <source>
        <dbReference type="ARBA" id="ARBA00022574"/>
    </source>
</evidence>
<keyword evidence="1" id="KW-0853">WD repeat</keyword>
<dbReference type="Pfam" id="PF17034">
    <property type="entry name" value="zinc_ribbon_16"/>
    <property type="match status" value="1"/>
</dbReference>
<evidence type="ECO:0000256" key="3">
    <source>
        <dbReference type="SAM" id="MobiDB-lite"/>
    </source>
</evidence>
<dbReference type="GO" id="GO:0034198">
    <property type="term" value="P:cellular response to amino acid starvation"/>
    <property type="evidence" value="ECO:0007669"/>
    <property type="project" value="TreeGrafter"/>
</dbReference>
<evidence type="ECO:0000259" key="4">
    <source>
        <dbReference type="Pfam" id="PF17034"/>
    </source>
</evidence>
<protein>
    <submittedName>
        <fullName evidence="6">Uncharacterized protein</fullName>
    </submittedName>
</protein>
<dbReference type="OrthoDB" id="341486at2759"/>
<name>A0A504YXZ6_FASGI</name>
<dbReference type="Proteomes" id="UP000316759">
    <property type="component" value="Unassembled WGS sequence"/>
</dbReference>
<accession>A0A504YXZ6</accession>
<proteinExistence type="predicted"/>
<dbReference type="AlphaFoldDB" id="A0A504YXZ6"/>
<feature type="domain" description="GATOR2 complex protein MIO zinc-ribbon like" evidence="4">
    <location>
        <begin position="644"/>
        <end position="702"/>
    </location>
</feature>
<dbReference type="EMBL" id="SUNJ01006272">
    <property type="protein sequence ID" value="TPP62947.1"/>
    <property type="molecule type" value="Genomic_DNA"/>
</dbReference>
<dbReference type="InterPro" id="IPR037593">
    <property type="entry name" value="MIOS/Sea4"/>
</dbReference>
<dbReference type="InterPro" id="IPR049092">
    <property type="entry name" value="MIOS_a-sol"/>
</dbReference>
<sequence length="792" mass="87117">MQNLQHILARETQIVSYFYFLFRSIFASIPYIFLDIQDYLDDSAIRYHGFDNESHRNTSFKETSSLPRALTRCLGVVSVLSGECSPSGSPSVSEVMPYAEWEGLDARLPFSRYHSPERSHVLRLCMWPLHDSDEAQRRVFMSLCASGQYERAATMALINLKFNWALSYLNRASTAQREHRLNDGGEPDEKQSMDRQDTSLVALALAGYADARNDLWRCTCASLVSRLANPYLRMMFTFLSRLGGDFDPILFNEELCLIDRVAFACLYLNDDDLLTYVRSTCDRMVRAGALEAVLLTGLASADFVSLIQHYVDATGDVQTAAIVGLHACYLTSSSSRSSVTALSSGLGSTGAGEGRRSEQSSTRQSTGLVEDEKQQGRLGFGPSRPALAERDVPVLIRLGGGVRLAHWVQCYRDLLDQWRMWFHRANFDITYKSRLVCDGIWTVPPNKPSSNVGSAVTSPSTDTAGTTGSSGASGHTRPTANLNMPNTPTKVRNAVSIAPTNQVFVACGFCGWRLGPQSRPSLTSMGSLPSSVPLASCSDSIPLASTASSRNLQMHEGGGKHTICQHCRKPLPRCAICLMHLGTVVPALSESTSTNPLMEDTLRQSAINSVPNLTTSMAQVLQLSVNGPVFQDPVTMDTSVKRFKQIPRIPASMANWFVWCQACRHGGHANHLTEWFYGVWSNAAESEYHSQCPVSGCQCRCASLDSMQPSPYLHIVPPGNTSLRANATHSMSVNSNELSADEEELDEEDTETRPMGLDDLVLQNSYLPPFGNIPDETNNTPTFQSLSTNNWS</sequence>
<feature type="region of interest" description="Disordered" evidence="3">
    <location>
        <begin position="767"/>
        <end position="792"/>
    </location>
</feature>
<dbReference type="Pfam" id="PF21719">
    <property type="entry name" value="MIOS_a-sol"/>
    <property type="match status" value="1"/>
</dbReference>
<dbReference type="CDD" id="cd16691">
    <property type="entry name" value="mRING-H2-C3H3C2_Mio"/>
    <property type="match status" value="1"/>
</dbReference>
<evidence type="ECO:0000256" key="2">
    <source>
        <dbReference type="ARBA" id="ARBA00022737"/>
    </source>
</evidence>
<evidence type="ECO:0000259" key="5">
    <source>
        <dbReference type="Pfam" id="PF21719"/>
    </source>
</evidence>
<evidence type="ECO:0000313" key="7">
    <source>
        <dbReference type="Proteomes" id="UP000316759"/>
    </source>
</evidence>
<gene>
    <name evidence="6" type="ORF">FGIG_08981</name>
</gene>
<feature type="region of interest" description="Disordered" evidence="3">
    <location>
        <begin position="447"/>
        <end position="487"/>
    </location>
</feature>
<feature type="compositionally biased region" description="Low complexity" evidence="3">
    <location>
        <begin position="457"/>
        <end position="474"/>
    </location>
</feature>